<organism evidence="3 4">
    <name type="scientific">Ignelater luminosus</name>
    <name type="common">Cucubano</name>
    <name type="synonym">Pyrophorus luminosus</name>
    <dbReference type="NCBI Taxonomy" id="2038154"/>
    <lineage>
        <taxon>Eukaryota</taxon>
        <taxon>Metazoa</taxon>
        <taxon>Ecdysozoa</taxon>
        <taxon>Arthropoda</taxon>
        <taxon>Hexapoda</taxon>
        <taxon>Insecta</taxon>
        <taxon>Pterygota</taxon>
        <taxon>Neoptera</taxon>
        <taxon>Endopterygota</taxon>
        <taxon>Coleoptera</taxon>
        <taxon>Polyphaga</taxon>
        <taxon>Elateriformia</taxon>
        <taxon>Elateroidea</taxon>
        <taxon>Elateridae</taxon>
        <taxon>Agrypninae</taxon>
        <taxon>Pyrophorini</taxon>
        <taxon>Ignelater</taxon>
    </lineage>
</organism>
<evidence type="ECO:0000256" key="2">
    <source>
        <dbReference type="SAM" id="SignalP"/>
    </source>
</evidence>
<comment type="caution">
    <text evidence="3">The sequence shown here is derived from an EMBL/GenBank/DDBJ whole genome shotgun (WGS) entry which is preliminary data.</text>
</comment>
<reference evidence="3" key="1">
    <citation type="submission" date="2019-08" db="EMBL/GenBank/DDBJ databases">
        <title>The genome of the North American firefly Photinus pyralis.</title>
        <authorList>
            <consortium name="Photinus pyralis genome working group"/>
            <person name="Fallon T.R."/>
            <person name="Sander Lower S.E."/>
            <person name="Weng J.-K."/>
        </authorList>
    </citation>
    <scope>NUCLEOTIDE SEQUENCE</scope>
    <source>
        <strain evidence="3">TRF0915ILg1</strain>
        <tissue evidence="3">Whole body</tissue>
    </source>
</reference>
<evidence type="ECO:0000313" key="4">
    <source>
        <dbReference type="Proteomes" id="UP000801492"/>
    </source>
</evidence>
<feature type="signal peptide" evidence="2">
    <location>
        <begin position="1"/>
        <end position="18"/>
    </location>
</feature>
<feature type="region of interest" description="Disordered" evidence="1">
    <location>
        <begin position="39"/>
        <end position="63"/>
    </location>
</feature>
<dbReference type="EMBL" id="VTPC01077136">
    <property type="protein sequence ID" value="KAF2888454.1"/>
    <property type="molecule type" value="Genomic_DNA"/>
</dbReference>
<keyword evidence="2" id="KW-0732">Signal</keyword>
<evidence type="ECO:0000313" key="3">
    <source>
        <dbReference type="EMBL" id="KAF2888454.1"/>
    </source>
</evidence>
<dbReference type="Proteomes" id="UP000801492">
    <property type="component" value="Unassembled WGS sequence"/>
</dbReference>
<keyword evidence="4" id="KW-1185">Reference proteome</keyword>
<feature type="compositionally biased region" description="Polar residues" evidence="1">
    <location>
        <begin position="53"/>
        <end position="63"/>
    </location>
</feature>
<gene>
    <name evidence="3" type="ORF">ILUMI_17719</name>
</gene>
<name>A0A8K0CL80_IGNLU</name>
<proteinExistence type="predicted"/>
<sequence length="63" mass="7220">MFVFLAFLVATFALQIHSAPTDGVSQQEKDLERAVKMHRQFQAAPKTSRKYSNKNILNDRNPN</sequence>
<accession>A0A8K0CL80</accession>
<protein>
    <submittedName>
        <fullName evidence="3">Uncharacterized protein</fullName>
    </submittedName>
</protein>
<evidence type="ECO:0000256" key="1">
    <source>
        <dbReference type="SAM" id="MobiDB-lite"/>
    </source>
</evidence>
<feature type="chain" id="PRO_5035425522" evidence="2">
    <location>
        <begin position="19"/>
        <end position="63"/>
    </location>
</feature>
<dbReference type="AlphaFoldDB" id="A0A8K0CL80"/>